<dbReference type="InterPro" id="IPR011701">
    <property type="entry name" value="MFS"/>
</dbReference>
<dbReference type="Gene3D" id="1.20.1250.20">
    <property type="entry name" value="MFS general substrate transporter like domains"/>
    <property type="match status" value="2"/>
</dbReference>
<evidence type="ECO:0000313" key="9">
    <source>
        <dbReference type="EMBL" id="MEJ8572216.1"/>
    </source>
</evidence>
<feature type="transmembrane region" description="Helical" evidence="7">
    <location>
        <begin position="242"/>
        <end position="263"/>
    </location>
</feature>
<keyword evidence="10" id="KW-1185">Reference proteome</keyword>
<gene>
    <name evidence="9" type="ORF">V3328_12070</name>
</gene>
<feature type="domain" description="Major facilitator superfamily (MFS) profile" evidence="8">
    <location>
        <begin position="4"/>
        <end position="387"/>
    </location>
</feature>
<dbReference type="GO" id="GO:0022857">
    <property type="term" value="F:transmembrane transporter activity"/>
    <property type="evidence" value="ECO:0007669"/>
    <property type="project" value="InterPro"/>
</dbReference>
<feature type="transmembrane region" description="Helical" evidence="7">
    <location>
        <begin position="158"/>
        <end position="177"/>
    </location>
</feature>
<proteinExistence type="predicted"/>
<feature type="transmembrane region" description="Helical" evidence="7">
    <location>
        <begin position="275"/>
        <end position="291"/>
    </location>
</feature>
<feature type="transmembrane region" description="Helical" evidence="7">
    <location>
        <begin position="100"/>
        <end position="120"/>
    </location>
</feature>
<keyword evidence="5 7" id="KW-1133">Transmembrane helix</keyword>
<name>A0AAW9RX99_9HYPH</name>
<reference evidence="9 10" key="1">
    <citation type="submission" date="2024-02" db="EMBL/GenBank/DDBJ databases">
        <title>Genome analysis and characterization of Microbaculum marinisediminis sp. nov., isolated from marine sediment.</title>
        <authorList>
            <person name="Du Z.-J."/>
            <person name="Ye Y.-Q."/>
            <person name="Zhang Z.-R."/>
            <person name="Yuan S.-M."/>
            <person name="Zhang X.-Y."/>
        </authorList>
    </citation>
    <scope>NUCLEOTIDE SEQUENCE [LARGE SCALE GENOMIC DNA]</scope>
    <source>
        <strain evidence="9 10">SDUM1044001</strain>
    </source>
</reference>
<feature type="transmembrane region" description="Helical" evidence="7">
    <location>
        <begin position="332"/>
        <end position="355"/>
    </location>
</feature>
<protein>
    <submittedName>
        <fullName evidence="9">MFS transporter</fullName>
    </submittedName>
</protein>
<keyword evidence="6 7" id="KW-0472">Membrane</keyword>
<feature type="transmembrane region" description="Helical" evidence="7">
    <location>
        <begin position="73"/>
        <end position="94"/>
    </location>
</feature>
<dbReference type="PROSITE" id="PS50850">
    <property type="entry name" value="MFS"/>
    <property type="match status" value="1"/>
</dbReference>
<evidence type="ECO:0000256" key="4">
    <source>
        <dbReference type="ARBA" id="ARBA00022692"/>
    </source>
</evidence>
<feature type="transmembrane region" description="Helical" evidence="7">
    <location>
        <begin position="132"/>
        <end position="152"/>
    </location>
</feature>
<dbReference type="EMBL" id="JAZHOF010000004">
    <property type="protein sequence ID" value="MEJ8572216.1"/>
    <property type="molecule type" value="Genomic_DNA"/>
</dbReference>
<evidence type="ECO:0000256" key="1">
    <source>
        <dbReference type="ARBA" id="ARBA00004651"/>
    </source>
</evidence>
<keyword evidence="2" id="KW-0813">Transport</keyword>
<accession>A0AAW9RX99</accession>
<comment type="subcellular location">
    <subcellularLocation>
        <location evidence="1">Cell membrane</location>
        <topology evidence="1">Multi-pass membrane protein</topology>
    </subcellularLocation>
</comment>
<feature type="transmembrane region" description="Helical" evidence="7">
    <location>
        <begin position="12"/>
        <end position="33"/>
    </location>
</feature>
<dbReference type="PANTHER" id="PTHR23517:SF2">
    <property type="entry name" value="MULTIDRUG RESISTANCE PROTEIN MDTH"/>
    <property type="match status" value="1"/>
</dbReference>
<feature type="transmembrane region" description="Helical" evidence="7">
    <location>
        <begin position="39"/>
        <end position="61"/>
    </location>
</feature>
<dbReference type="AlphaFoldDB" id="A0AAW9RX99"/>
<evidence type="ECO:0000256" key="3">
    <source>
        <dbReference type="ARBA" id="ARBA00022475"/>
    </source>
</evidence>
<dbReference type="Pfam" id="PF07690">
    <property type="entry name" value="MFS_1"/>
    <property type="match status" value="1"/>
</dbReference>
<sequence>MRRTLLFVNVAHFLDHYFLLIFSTAVLAIHPAWNMSYGAALALGTPGFVAFALGTPVAGWLGDRWGGRPMMAIFFVGIGLSSVATGLATGPLTLAAGLTAIGAFASIYHPVGTAMVVRLANRTGRALGVNGVYGNLGVAAAAGVTGLIAGYLGWRAAFIAPGLLTAAAGLAFLRLPAAENHEAAARRGAQVLDASRADRVRVLVIVLVASLFGGIAFNGITVALPKIFEERVAAALSGDGGIAAIGAYASLVFAAAAFTQIPVGRLLDRIGGKPIMVAMTGLQALLFFVLANVYGPLAIVVAIPLMLAVFGEIPVASWLIGRYVAAEWRSRVFSLQYLLTLGVSSAIVPLISVLYERTGSSTALLMVLSGSMLVVFVLAWLLPGGVRALLAQPQPATR</sequence>
<feature type="transmembrane region" description="Helical" evidence="7">
    <location>
        <begin position="361"/>
        <end position="382"/>
    </location>
</feature>
<comment type="caution">
    <text evidence="9">The sequence shown here is derived from an EMBL/GenBank/DDBJ whole genome shotgun (WGS) entry which is preliminary data.</text>
</comment>
<dbReference type="PANTHER" id="PTHR23517">
    <property type="entry name" value="RESISTANCE PROTEIN MDTM, PUTATIVE-RELATED-RELATED"/>
    <property type="match status" value="1"/>
</dbReference>
<evidence type="ECO:0000256" key="6">
    <source>
        <dbReference type="ARBA" id="ARBA00023136"/>
    </source>
</evidence>
<evidence type="ECO:0000256" key="7">
    <source>
        <dbReference type="SAM" id="Phobius"/>
    </source>
</evidence>
<dbReference type="SUPFAM" id="SSF103473">
    <property type="entry name" value="MFS general substrate transporter"/>
    <property type="match status" value="1"/>
</dbReference>
<feature type="transmembrane region" description="Helical" evidence="7">
    <location>
        <begin position="202"/>
        <end position="222"/>
    </location>
</feature>
<dbReference type="InterPro" id="IPR036259">
    <property type="entry name" value="MFS_trans_sf"/>
</dbReference>
<dbReference type="RefSeq" id="WP_340329908.1">
    <property type="nucleotide sequence ID" value="NZ_JAZHOF010000004.1"/>
</dbReference>
<dbReference type="Proteomes" id="UP001378188">
    <property type="component" value="Unassembled WGS sequence"/>
</dbReference>
<evidence type="ECO:0000259" key="8">
    <source>
        <dbReference type="PROSITE" id="PS50850"/>
    </source>
</evidence>
<organism evidence="9 10">
    <name type="scientific">Microbaculum marinum</name>
    <dbReference type="NCBI Taxonomy" id="1764581"/>
    <lineage>
        <taxon>Bacteria</taxon>
        <taxon>Pseudomonadati</taxon>
        <taxon>Pseudomonadota</taxon>
        <taxon>Alphaproteobacteria</taxon>
        <taxon>Hyphomicrobiales</taxon>
        <taxon>Tepidamorphaceae</taxon>
        <taxon>Microbaculum</taxon>
    </lineage>
</organism>
<dbReference type="InterPro" id="IPR020846">
    <property type="entry name" value="MFS_dom"/>
</dbReference>
<evidence type="ECO:0000256" key="5">
    <source>
        <dbReference type="ARBA" id="ARBA00022989"/>
    </source>
</evidence>
<keyword evidence="4 7" id="KW-0812">Transmembrane</keyword>
<dbReference type="GO" id="GO:0005886">
    <property type="term" value="C:plasma membrane"/>
    <property type="evidence" value="ECO:0007669"/>
    <property type="project" value="UniProtKB-SubCell"/>
</dbReference>
<evidence type="ECO:0000256" key="2">
    <source>
        <dbReference type="ARBA" id="ARBA00022448"/>
    </source>
</evidence>
<evidence type="ECO:0000313" key="10">
    <source>
        <dbReference type="Proteomes" id="UP001378188"/>
    </source>
</evidence>
<feature type="transmembrane region" description="Helical" evidence="7">
    <location>
        <begin position="297"/>
        <end position="320"/>
    </location>
</feature>
<dbReference type="InterPro" id="IPR050171">
    <property type="entry name" value="MFS_Transporters"/>
</dbReference>
<keyword evidence="3" id="KW-1003">Cell membrane</keyword>